<dbReference type="EMBL" id="CAACVG010011839">
    <property type="protein sequence ID" value="VEN58959.1"/>
    <property type="molecule type" value="Genomic_DNA"/>
</dbReference>
<accession>A0A653DFJ0</accession>
<organism evidence="1 2">
    <name type="scientific">Callosobruchus maculatus</name>
    <name type="common">Southern cowpea weevil</name>
    <name type="synonym">Pulse bruchid</name>
    <dbReference type="NCBI Taxonomy" id="64391"/>
    <lineage>
        <taxon>Eukaryota</taxon>
        <taxon>Metazoa</taxon>
        <taxon>Ecdysozoa</taxon>
        <taxon>Arthropoda</taxon>
        <taxon>Hexapoda</taxon>
        <taxon>Insecta</taxon>
        <taxon>Pterygota</taxon>
        <taxon>Neoptera</taxon>
        <taxon>Endopterygota</taxon>
        <taxon>Coleoptera</taxon>
        <taxon>Polyphaga</taxon>
        <taxon>Cucujiformia</taxon>
        <taxon>Chrysomeloidea</taxon>
        <taxon>Chrysomelidae</taxon>
        <taxon>Bruchinae</taxon>
        <taxon>Bruchini</taxon>
        <taxon>Callosobruchus</taxon>
    </lineage>
</organism>
<dbReference type="Proteomes" id="UP000410492">
    <property type="component" value="Unassembled WGS sequence"/>
</dbReference>
<sequence>MRGLRFNIPKRFVKYTKNLIYCTYDFPQQRLLSTIIEVRLNKDCRISAISSLPQSNFALKFEDVQTKEKSTARSIRFTLT</sequence>
<proteinExistence type="predicted"/>
<gene>
    <name evidence="1" type="ORF">CALMAC_LOCUS17153</name>
</gene>
<protein>
    <submittedName>
        <fullName evidence="1">Uncharacterized protein</fullName>
    </submittedName>
</protein>
<keyword evidence="2" id="KW-1185">Reference proteome</keyword>
<reference evidence="1 2" key="1">
    <citation type="submission" date="2019-01" db="EMBL/GenBank/DDBJ databases">
        <authorList>
            <person name="Sayadi A."/>
        </authorList>
    </citation>
    <scope>NUCLEOTIDE SEQUENCE [LARGE SCALE GENOMIC DNA]</scope>
</reference>
<name>A0A653DFJ0_CALMS</name>
<evidence type="ECO:0000313" key="2">
    <source>
        <dbReference type="Proteomes" id="UP000410492"/>
    </source>
</evidence>
<evidence type="ECO:0000313" key="1">
    <source>
        <dbReference type="EMBL" id="VEN58959.1"/>
    </source>
</evidence>
<dbReference type="AlphaFoldDB" id="A0A653DFJ0"/>